<sequence length="175" mass="20127">MKKKKAIVGGFSMKLYSISSVLVVINFISLYNSFHNYHVTVWRGSIGTEKLKIGELAEMANVTKRTIDYYTNLGLLKVERSTSNYRYYDKSAIERLHYIEQCKKNGMSLEEIKEIVVEKDAEEIDVLELRLKIQGLEKEVTDVLAHLDQKNLKNVKKNVSNESLSLIQTLLLLIN</sequence>
<dbReference type="PANTHER" id="PTHR30204:SF95">
    <property type="entry name" value="HTH-TYPE TRANSCRIPTIONAL REGULATOR CUER"/>
    <property type="match status" value="1"/>
</dbReference>
<evidence type="ECO:0000313" key="4">
    <source>
        <dbReference type="EMBL" id="MFC0477103.1"/>
    </source>
</evidence>
<gene>
    <name evidence="4" type="ORF">ACFFHF_18015</name>
</gene>
<accession>A0ABV6KYZ0</accession>
<comment type="caution">
    <text evidence="4">The sequence shown here is derived from an EMBL/GenBank/DDBJ whole genome shotgun (WGS) entry which is preliminary data.</text>
</comment>
<dbReference type="InterPro" id="IPR009061">
    <property type="entry name" value="DNA-bd_dom_put_sf"/>
</dbReference>
<organism evidence="4 5">
    <name type="scientific">Robertmurraya beringensis</name>
    <dbReference type="NCBI Taxonomy" id="641660"/>
    <lineage>
        <taxon>Bacteria</taxon>
        <taxon>Bacillati</taxon>
        <taxon>Bacillota</taxon>
        <taxon>Bacilli</taxon>
        <taxon>Bacillales</taxon>
        <taxon>Bacillaceae</taxon>
        <taxon>Robertmurraya</taxon>
    </lineage>
</organism>
<evidence type="ECO:0000313" key="5">
    <source>
        <dbReference type="Proteomes" id="UP001589738"/>
    </source>
</evidence>
<keyword evidence="1" id="KW-0238">DNA-binding</keyword>
<reference evidence="4 5" key="1">
    <citation type="submission" date="2024-09" db="EMBL/GenBank/DDBJ databases">
        <authorList>
            <person name="Sun Q."/>
            <person name="Mori K."/>
        </authorList>
    </citation>
    <scope>NUCLEOTIDE SEQUENCE [LARGE SCALE GENOMIC DNA]</scope>
    <source>
        <strain evidence="4 5">CGMCC 1.9126</strain>
    </source>
</reference>
<proteinExistence type="predicted"/>
<dbReference type="Pfam" id="PF13411">
    <property type="entry name" value="MerR_1"/>
    <property type="match status" value="1"/>
</dbReference>
<dbReference type="PROSITE" id="PS50937">
    <property type="entry name" value="HTH_MERR_2"/>
    <property type="match status" value="1"/>
</dbReference>
<protein>
    <submittedName>
        <fullName evidence="4">MerR family transcriptional regulator</fullName>
    </submittedName>
</protein>
<dbReference type="PANTHER" id="PTHR30204">
    <property type="entry name" value="REDOX-CYCLING DRUG-SENSING TRANSCRIPTIONAL ACTIVATOR SOXR"/>
    <property type="match status" value="1"/>
</dbReference>
<name>A0ABV6KYZ0_9BACI</name>
<keyword evidence="2" id="KW-0472">Membrane</keyword>
<dbReference type="PRINTS" id="PR00040">
    <property type="entry name" value="HTHMERR"/>
</dbReference>
<dbReference type="RefSeq" id="WP_377058746.1">
    <property type="nucleotide sequence ID" value="NZ_JBHLUU010000117.1"/>
</dbReference>
<dbReference type="EMBL" id="JBHLUU010000117">
    <property type="protein sequence ID" value="MFC0477103.1"/>
    <property type="molecule type" value="Genomic_DNA"/>
</dbReference>
<evidence type="ECO:0000259" key="3">
    <source>
        <dbReference type="PROSITE" id="PS50937"/>
    </source>
</evidence>
<dbReference type="InterPro" id="IPR000551">
    <property type="entry name" value="MerR-type_HTH_dom"/>
</dbReference>
<keyword evidence="2" id="KW-1133">Transmembrane helix</keyword>
<dbReference type="Proteomes" id="UP001589738">
    <property type="component" value="Unassembled WGS sequence"/>
</dbReference>
<feature type="domain" description="HTH merR-type" evidence="3">
    <location>
        <begin position="50"/>
        <end position="118"/>
    </location>
</feature>
<dbReference type="Gene3D" id="1.10.1660.10">
    <property type="match status" value="1"/>
</dbReference>
<dbReference type="SUPFAM" id="SSF46955">
    <property type="entry name" value="Putative DNA-binding domain"/>
    <property type="match status" value="1"/>
</dbReference>
<feature type="transmembrane region" description="Helical" evidence="2">
    <location>
        <begin position="12"/>
        <end position="31"/>
    </location>
</feature>
<evidence type="ECO:0000256" key="2">
    <source>
        <dbReference type="SAM" id="Phobius"/>
    </source>
</evidence>
<dbReference type="SMART" id="SM00422">
    <property type="entry name" value="HTH_MERR"/>
    <property type="match status" value="1"/>
</dbReference>
<keyword evidence="5" id="KW-1185">Reference proteome</keyword>
<dbReference type="InterPro" id="IPR047057">
    <property type="entry name" value="MerR_fam"/>
</dbReference>
<keyword evidence="2" id="KW-0812">Transmembrane</keyword>
<evidence type="ECO:0000256" key="1">
    <source>
        <dbReference type="ARBA" id="ARBA00023125"/>
    </source>
</evidence>